<dbReference type="RefSeq" id="WP_023469501.1">
    <property type="nucleotide sequence ID" value="NZ_FMYN01000001.1"/>
</dbReference>
<keyword evidence="5 6" id="KW-0472">Membrane</keyword>
<dbReference type="OrthoDB" id="2355635at2"/>
<dbReference type="GeneID" id="90838446"/>
<organism evidence="7 9">
    <name type="scientific">Exiguobacterium indicum</name>
    <dbReference type="NCBI Taxonomy" id="296995"/>
    <lineage>
        <taxon>Bacteria</taxon>
        <taxon>Bacillati</taxon>
        <taxon>Bacillota</taxon>
        <taxon>Bacilli</taxon>
        <taxon>Bacillales</taxon>
        <taxon>Bacillales Family XII. Incertae Sedis</taxon>
        <taxon>Exiguobacterium</taxon>
    </lineage>
</organism>
<gene>
    <name evidence="7" type="ORF">AS033_00555</name>
    <name evidence="8" type="ORF">RSA11_02100</name>
</gene>
<dbReference type="PANTHER" id="PTHR40035">
    <property type="entry name" value="ATP SYNTHASE PROTEIN I"/>
    <property type="match status" value="1"/>
</dbReference>
<protein>
    <recommendedName>
        <fullName evidence="11">ATP synthase I</fullName>
    </recommendedName>
</protein>
<sequence length="128" mass="14358">MNIILQDALYRAYLRWFGLFYGILAVLLLIGRPSDPVIYGLALGGTGSFLILTLQRLSVDRMYRVIETGRKPVSRGTVSRMAVAVLCVMIGLKYQTELSLTAVVIGLLAGHVIQFCEFLTHELKREKR</sequence>
<evidence type="ECO:0008006" key="11">
    <source>
        <dbReference type="Google" id="ProtNLM"/>
    </source>
</evidence>
<evidence type="ECO:0000313" key="8">
    <source>
        <dbReference type="EMBL" id="KTR28233.1"/>
    </source>
</evidence>
<dbReference type="PANTHER" id="PTHR40035:SF1">
    <property type="entry name" value="ATP SYNTHASE PROTEIN I"/>
    <property type="match status" value="1"/>
</dbReference>
<comment type="subcellular location">
    <subcellularLocation>
        <location evidence="1">Cell membrane</location>
        <topology evidence="1">Multi-pass membrane protein</topology>
    </subcellularLocation>
</comment>
<evidence type="ECO:0000256" key="5">
    <source>
        <dbReference type="ARBA" id="ARBA00023136"/>
    </source>
</evidence>
<feature type="transmembrane region" description="Helical" evidence="6">
    <location>
        <begin position="37"/>
        <end position="57"/>
    </location>
</feature>
<dbReference type="Proteomes" id="UP000072605">
    <property type="component" value="Unassembled WGS sequence"/>
</dbReference>
<keyword evidence="3 6" id="KW-0812">Transmembrane</keyword>
<proteinExistence type="predicted"/>
<reference evidence="7 9" key="1">
    <citation type="journal article" date="2015" name="Int. J. Syst. Evol. Microbiol.">
        <title>Exiguobacterium enclense sp. nov., isolated from sediment.</title>
        <authorList>
            <person name="Dastager S.G."/>
            <person name="Mawlankar R."/>
            <person name="Sonalkar V.V."/>
            <person name="Thorat M.N."/>
            <person name="Mual P."/>
            <person name="Verma A."/>
            <person name="Krishnamurthi S."/>
            <person name="Tang S.K."/>
            <person name="Li W.J."/>
        </authorList>
    </citation>
    <scope>NUCLEOTIDE SEQUENCE [LARGE SCALE GENOMIC DNA]</scope>
    <source>
        <strain evidence="7 9">NIO-1109</strain>
    </source>
</reference>
<name>A0A0V8GHX7_9BACL</name>
<dbReference type="Proteomes" id="UP000053797">
    <property type="component" value="Unassembled WGS sequence"/>
</dbReference>
<reference evidence="8 10" key="2">
    <citation type="journal article" date="2016" name="Front. Microbiol.">
        <title>Genomic Resource of Rice Seed Associated Bacteria.</title>
        <authorList>
            <person name="Midha S."/>
            <person name="Bansal K."/>
            <person name="Sharma S."/>
            <person name="Kumar N."/>
            <person name="Patil P.P."/>
            <person name="Chaudhry V."/>
            <person name="Patil P.B."/>
        </authorList>
    </citation>
    <scope>NUCLEOTIDE SEQUENCE [LARGE SCALE GENOMIC DNA]</scope>
    <source>
        <strain evidence="8 10">RSA11</strain>
    </source>
</reference>
<evidence type="ECO:0000313" key="10">
    <source>
        <dbReference type="Proteomes" id="UP000072605"/>
    </source>
</evidence>
<dbReference type="EMBL" id="LNQL01000001">
    <property type="protein sequence ID" value="KSU49891.1"/>
    <property type="molecule type" value="Genomic_DNA"/>
</dbReference>
<dbReference type="EMBL" id="LDQV01000008">
    <property type="protein sequence ID" value="KTR28233.1"/>
    <property type="molecule type" value="Genomic_DNA"/>
</dbReference>
<evidence type="ECO:0000313" key="9">
    <source>
        <dbReference type="Proteomes" id="UP000053797"/>
    </source>
</evidence>
<keyword evidence="2" id="KW-1003">Cell membrane</keyword>
<dbReference type="InterPro" id="IPR005598">
    <property type="entry name" value="ATP_synth_I"/>
</dbReference>
<evidence type="ECO:0000256" key="4">
    <source>
        <dbReference type="ARBA" id="ARBA00022989"/>
    </source>
</evidence>
<evidence type="ECO:0000256" key="3">
    <source>
        <dbReference type="ARBA" id="ARBA00022692"/>
    </source>
</evidence>
<feature type="transmembrane region" description="Helical" evidence="6">
    <location>
        <begin position="100"/>
        <end position="120"/>
    </location>
</feature>
<evidence type="ECO:0000256" key="1">
    <source>
        <dbReference type="ARBA" id="ARBA00004651"/>
    </source>
</evidence>
<feature type="transmembrane region" description="Helical" evidence="6">
    <location>
        <begin position="12"/>
        <end position="31"/>
    </location>
</feature>
<comment type="caution">
    <text evidence="7">The sequence shown here is derived from an EMBL/GenBank/DDBJ whole genome shotgun (WGS) entry which is preliminary data.</text>
</comment>
<accession>A0A0V8GHX7</accession>
<keyword evidence="4 6" id="KW-1133">Transmembrane helix</keyword>
<dbReference type="Pfam" id="PF03899">
    <property type="entry name" value="ATP-synt_I"/>
    <property type="match status" value="1"/>
</dbReference>
<dbReference type="InterPro" id="IPR039072">
    <property type="entry name" value="ATP_synth_I_Bacilli"/>
</dbReference>
<evidence type="ECO:0000256" key="6">
    <source>
        <dbReference type="SAM" id="Phobius"/>
    </source>
</evidence>
<feature type="transmembrane region" description="Helical" evidence="6">
    <location>
        <begin position="78"/>
        <end position="94"/>
    </location>
</feature>
<evidence type="ECO:0000313" key="7">
    <source>
        <dbReference type="EMBL" id="KSU49891.1"/>
    </source>
</evidence>
<dbReference type="AlphaFoldDB" id="A0A0V8GHX7"/>
<evidence type="ECO:0000256" key="2">
    <source>
        <dbReference type="ARBA" id="ARBA00022475"/>
    </source>
</evidence>
<dbReference type="GO" id="GO:0005886">
    <property type="term" value="C:plasma membrane"/>
    <property type="evidence" value="ECO:0007669"/>
    <property type="project" value="UniProtKB-SubCell"/>
</dbReference>